<comment type="caution">
    <text evidence="4">The sequence shown here is derived from an EMBL/GenBank/DDBJ whole genome shotgun (WGS) entry which is preliminary data.</text>
</comment>
<organism evidence="4 5">
    <name type="scientific">Panaeolus cyanescens</name>
    <dbReference type="NCBI Taxonomy" id="181874"/>
    <lineage>
        <taxon>Eukaryota</taxon>
        <taxon>Fungi</taxon>
        <taxon>Dikarya</taxon>
        <taxon>Basidiomycota</taxon>
        <taxon>Agaricomycotina</taxon>
        <taxon>Agaricomycetes</taxon>
        <taxon>Agaricomycetidae</taxon>
        <taxon>Agaricales</taxon>
        <taxon>Agaricineae</taxon>
        <taxon>Galeropsidaceae</taxon>
        <taxon>Panaeolus</taxon>
    </lineage>
</organism>
<evidence type="ECO:0000256" key="1">
    <source>
        <dbReference type="ARBA" id="ARBA00022574"/>
    </source>
</evidence>
<name>A0A409W6I7_9AGAR</name>
<keyword evidence="5" id="KW-1185">Reference proteome</keyword>
<keyword evidence="2" id="KW-0677">Repeat</keyword>
<dbReference type="STRING" id="181874.A0A409W6I7"/>
<evidence type="ECO:0000256" key="3">
    <source>
        <dbReference type="PROSITE-ProRule" id="PRU00221"/>
    </source>
</evidence>
<proteinExistence type="predicted"/>
<evidence type="ECO:0000313" key="5">
    <source>
        <dbReference type="Proteomes" id="UP000284842"/>
    </source>
</evidence>
<dbReference type="OrthoDB" id="190105at2759"/>
<dbReference type="AlphaFoldDB" id="A0A409W6I7"/>
<accession>A0A409W6I7</accession>
<dbReference type="PRINTS" id="PR00320">
    <property type="entry name" value="GPROTEINBRPT"/>
</dbReference>
<feature type="repeat" description="WD" evidence="3">
    <location>
        <begin position="280"/>
        <end position="312"/>
    </location>
</feature>
<reference evidence="4 5" key="1">
    <citation type="journal article" date="2018" name="Evol. Lett.">
        <title>Horizontal gene cluster transfer increased hallucinogenic mushroom diversity.</title>
        <authorList>
            <person name="Reynolds H.T."/>
            <person name="Vijayakumar V."/>
            <person name="Gluck-Thaler E."/>
            <person name="Korotkin H.B."/>
            <person name="Matheny P.B."/>
            <person name="Slot J.C."/>
        </authorList>
    </citation>
    <scope>NUCLEOTIDE SEQUENCE [LARGE SCALE GENOMIC DNA]</scope>
    <source>
        <strain evidence="4 5">2629</strain>
    </source>
</reference>
<dbReference type="PROSITE" id="PS50082">
    <property type="entry name" value="WD_REPEATS_2"/>
    <property type="match status" value="4"/>
</dbReference>
<evidence type="ECO:0000256" key="2">
    <source>
        <dbReference type="ARBA" id="ARBA00022737"/>
    </source>
</evidence>
<feature type="repeat" description="WD" evidence="3">
    <location>
        <begin position="198"/>
        <end position="237"/>
    </location>
</feature>
<dbReference type="Gene3D" id="2.130.10.10">
    <property type="entry name" value="YVTN repeat-like/Quinoprotein amine dehydrogenase"/>
    <property type="match status" value="1"/>
</dbReference>
<feature type="repeat" description="WD" evidence="3">
    <location>
        <begin position="73"/>
        <end position="112"/>
    </location>
</feature>
<dbReference type="Pfam" id="PF00400">
    <property type="entry name" value="WD40"/>
    <property type="match status" value="6"/>
</dbReference>
<dbReference type="PANTHER" id="PTHR19848">
    <property type="entry name" value="WD40 REPEAT PROTEIN"/>
    <property type="match status" value="1"/>
</dbReference>
<dbReference type="InterPro" id="IPR020472">
    <property type="entry name" value="WD40_PAC1"/>
</dbReference>
<dbReference type="PROSITE" id="PS50294">
    <property type="entry name" value="WD_REPEATS_REGION"/>
    <property type="match status" value="4"/>
</dbReference>
<feature type="repeat" description="WD" evidence="3">
    <location>
        <begin position="238"/>
        <end position="279"/>
    </location>
</feature>
<dbReference type="InParanoid" id="A0A409W6I7"/>
<dbReference type="InterPro" id="IPR001680">
    <property type="entry name" value="WD40_rpt"/>
</dbReference>
<sequence length="399" mass="44349">MTSSSPLHDPSSSLKILQEDHLFKARYTSFPVHDSSSVTCLSVLPDGRIISASDDSTIRIDSVNDSGTTAHILEGHSGGIWCMDVYDNRLVTGSTDHTICVWDMERNTRTHLFAGHMSTVRALQIVKPDVVNVGKNGRFNVTEEWPKRPLIVSGGRESDLHVWMLPRDGDADFYPGDNIEEDSPESLVEGNPYHLHRLEGHTAAVRAVNARGRICVSGSYDNDVRVWDIITGECRWVLRGHVREVYSVELDIERQLAYSGSMNASIIVWDLETGTMKHQLEGHTSLVGIIKLTPSYNYLLSGSADSFVCVWNTATVTGEPVHKFQPGTTAVTALASDDEYIVCASDGVVTVWDLREGKLMKTLLEDMKDVRSVFVDDKRVVCAGTSKDNITMMHVWELR</sequence>
<dbReference type="InterPro" id="IPR015943">
    <property type="entry name" value="WD40/YVTN_repeat-like_dom_sf"/>
</dbReference>
<dbReference type="PANTHER" id="PTHR19848:SF8">
    <property type="entry name" value="F-BOX AND WD REPEAT DOMAIN CONTAINING 7"/>
    <property type="match status" value="1"/>
</dbReference>
<dbReference type="InterPro" id="IPR019775">
    <property type="entry name" value="WD40_repeat_CS"/>
</dbReference>
<evidence type="ECO:0000313" key="4">
    <source>
        <dbReference type="EMBL" id="PPQ74140.1"/>
    </source>
</evidence>
<gene>
    <name evidence="4" type="ORF">CVT24_012833</name>
</gene>
<protein>
    <submittedName>
        <fullName evidence="4">Uncharacterized protein</fullName>
    </submittedName>
</protein>
<dbReference type="PROSITE" id="PS00678">
    <property type="entry name" value="WD_REPEATS_1"/>
    <property type="match status" value="3"/>
</dbReference>
<dbReference type="EMBL" id="NHTK01005773">
    <property type="protein sequence ID" value="PPQ74140.1"/>
    <property type="molecule type" value="Genomic_DNA"/>
</dbReference>
<dbReference type="SMART" id="SM00320">
    <property type="entry name" value="WD40"/>
    <property type="match status" value="7"/>
</dbReference>
<dbReference type="Proteomes" id="UP000284842">
    <property type="component" value="Unassembled WGS sequence"/>
</dbReference>
<keyword evidence="1 3" id="KW-0853">WD repeat</keyword>
<dbReference type="CDD" id="cd00200">
    <property type="entry name" value="WD40"/>
    <property type="match status" value="1"/>
</dbReference>
<dbReference type="InterPro" id="IPR011047">
    <property type="entry name" value="Quinoprotein_ADH-like_sf"/>
</dbReference>
<dbReference type="SUPFAM" id="SSF50998">
    <property type="entry name" value="Quinoprotein alcohol dehydrogenase-like"/>
    <property type="match status" value="1"/>
</dbReference>